<dbReference type="PANTHER" id="PTHR32182:SF0">
    <property type="entry name" value="DNA REPLICATION AND REPAIR PROTEIN RECF"/>
    <property type="match status" value="1"/>
</dbReference>
<evidence type="ECO:0000256" key="4">
    <source>
        <dbReference type="SAM" id="Coils"/>
    </source>
</evidence>
<dbReference type="Proteomes" id="UP000824504">
    <property type="component" value="Chromosome"/>
</dbReference>
<keyword evidence="4" id="KW-0175">Coiled coil</keyword>
<keyword evidence="3" id="KW-0742">SOS response</keyword>
<sequence length="1127" mass="124127">MTMLDTLFGLIPAASRGQQWVAEDLQLVNWGGYDGPHRVRFSPTATLLCGGSGSGKSTLMDAYIALMMPHTTPFNGASNGGVTGRPRGQEQRNILSYGRGKLDESRTAEGTKLRVLRGDGEDTWTAIAMTWGDHDGTRFTAVRAWYIPAGARLLDDTVRVRGTVDGQFDLRSLEPAAAHRLSDAAVKAAGLDTVATDREFSARLHSVLGIGAAGAGTKAMSLLARIQAGQQITTVDDLYKRMVLEDPETLATADAVVAHFDELESTHARMVTARQQVRALEPIREQRASIEQAAERMRLIDAVGSFDDPGSAATLWKAERRLGLLRSVERELHGTKQARDSVVREKEAAADAAEVAREGLAEVLRAAGGDKLETAERELRALERRLSDVRATRARLDESLAVLGEDVTTSKQFARLADRARAALTDPAPKQSARDAYAEAKSARNAAEDEVRALEAERDHAQRATGNFPTHLSRAREQLALAAGLTVEDLPFVGELIEVRTEFEPWREAFNLALGGFARTLLIDAAHLPRFRAAINGVRVSERLSFEGVHTGLPTTDRRDPRTLPGRLDYRTGPFTGWLQDRLEEQFNFVCVDSSDDLSRHGRALTITGQLARGSRGAHGGQGRANLLGFSNDRRLADLARLIAEARGRLADSIDACGVAEGALDAVDAQAAAHRKVCELSWEQVDVAAVEGEQEKWHSIIEQVTEGNPRIADLQQQLKAARRNVDALKEAIGRAKSAAETVEQRWGAVMEEVDEAQAVIDAAEDDERVVADDHAVYLAGQFEGDVDDEAGPPSDQLERFDVALASASQRLRRDHETAQQTLVQQRELLGRTLANFLERWPNPNLLADPDTSVGDFERILDDLETSGLHELEKEWRDSLLTLSGNDLTSLDSALGRALREIRDRIEPINAIMRDLPFYDDDHRLQITTRENQSEPRRKFRRDLRAVREAIDGAVSDADREQVYLRMSKLIQRIRRTAPDFADLIDVRNHVRVSAERVNAVTKEHVALYDHIGEKSGGESQELIAFIVGAALRYQLGDAGSARPRYAPVFLDEALIKADAHFTKRAIGAWRGLGFQLIIGAPNDKYSAIEPHVDVEYDILKDTRGRSWAKPKVAFAASDAQPEPQLEF</sequence>
<evidence type="ECO:0000256" key="3">
    <source>
        <dbReference type="ARBA" id="ARBA00023236"/>
    </source>
</evidence>
<dbReference type="Pfam" id="PF13555">
    <property type="entry name" value="AAA_29"/>
    <property type="match status" value="1"/>
</dbReference>
<evidence type="ECO:0000256" key="1">
    <source>
        <dbReference type="ARBA" id="ARBA00022763"/>
    </source>
</evidence>
<evidence type="ECO:0000313" key="5">
    <source>
        <dbReference type="EMBL" id="QXT63486.1"/>
    </source>
</evidence>
<dbReference type="EMBL" id="CP079216">
    <property type="protein sequence ID" value="QXT63486.1"/>
    <property type="molecule type" value="Genomic_DNA"/>
</dbReference>
<feature type="coiled-coil region" evidence="4">
    <location>
        <begin position="430"/>
        <end position="464"/>
    </location>
</feature>
<gene>
    <name evidence="5" type="ORF">KDB89_03130</name>
</gene>
<evidence type="ECO:0000256" key="2">
    <source>
        <dbReference type="ARBA" id="ARBA00023204"/>
    </source>
</evidence>
<evidence type="ECO:0000313" key="6">
    <source>
        <dbReference type="Proteomes" id="UP000824504"/>
    </source>
</evidence>
<dbReference type="RefSeq" id="WP_219083415.1">
    <property type="nucleotide sequence ID" value="NZ_CP079216.1"/>
</dbReference>
<proteinExistence type="predicted"/>
<dbReference type="PANTHER" id="PTHR32182">
    <property type="entry name" value="DNA REPLICATION AND REPAIR PROTEIN RECF"/>
    <property type="match status" value="1"/>
</dbReference>
<accession>A0ABX8SJD4</accession>
<protein>
    <submittedName>
        <fullName evidence="5">AAA family ATPase</fullName>
    </submittedName>
</protein>
<dbReference type="Pfam" id="PF13558">
    <property type="entry name" value="SbcC_Walker_B"/>
    <property type="match status" value="1"/>
</dbReference>
<keyword evidence="2" id="KW-0234">DNA repair</keyword>
<organism evidence="5 6">
    <name type="scientific">Tessaracoccus palaemonis</name>
    <dbReference type="NCBI Taxonomy" id="2829499"/>
    <lineage>
        <taxon>Bacteria</taxon>
        <taxon>Bacillati</taxon>
        <taxon>Actinomycetota</taxon>
        <taxon>Actinomycetes</taxon>
        <taxon>Propionibacteriales</taxon>
        <taxon>Propionibacteriaceae</taxon>
        <taxon>Tessaracoccus</taxon>
    </lineage>
</organism>
<keyword evidence="1" id="KW-0227">DNA damage</keyword>
<keyword evidence="6" id="KW-1185">Reference proteome</keyword>
<feature type="coiled-coil region" evidence="4">
    <location>
        <begin position="365"/>
        <end position="399"/>
    </location>
</feature>
<feature type="coiled-coil region" evidence="4">
    <location>
        <begin position="711"/>
        <end position="745"/>
    </location>
</feature>
<reference evidence="5 6" key="1">
    <citation type="submission" date="2021-07" db="EMBL/GenBank/DDBJ databases">
        <title>complete genome sequencing of Tessaracoccus sp.J1M15.</title>
        <authorList>
            <person name="Bae J.-W."/>
            <person name="Kim D.-y."/>
        </authorList>
    </citation>
    <scope>NUCLEOTIDE SEQUENCE [LARGE SCALE GENOMIC DNA]</scope>
    <source>
        <strain evidence="5 6">J1M15</strain>
    </source>
</reference>
<name>A0ABX8SJD4_9ACTN</name>